<keyword evidence="6" id="KW-0479">Metal-binding</keyword>
<evidence type="ECO:0000256" key="7">
    <source>
        <dbReference type="ARBA" id="ARBA00022763"/>
    </source>
</evidence>
<dbReference type="Proteomes" id="UP000664052">
    <property type="component" value="Unassembled WGS sequence"/>
</dbReference>
<comment type="similarity">
    <text evidence="2">Belongs to the uracil-DNA glycosylase (UDG) superfamily. Type 4 (UDGa) family.</text>
</comment>
<evidence type="ECO:0000256" key="5">
    <source>
        <dbReference type="ARBA" id="ARBA00022485"/>
    </source>
</evidence>
<dbReference type="SMART" id="SM00986">
    <property type="entry name" value="UDG"/>
    <property type="match status" value="1"/>
</dbReference>
<evidence type="ECO:0000313" key="14">
    <source>
        <dbReference type="EMBL" id="MBN8232284.1"/>
    </source>
</evidence>
<reference evidence="14 15" key="1">
    <citation type="submission" date="2021-02" db="EMBL/GenBank/DDBJ databases">
        <title>De Novo genome assembly of isolated myxobacteria.</title>
        <authorList>
            <person name="Stevens D.C."/>
        </authorList>
    </citation>
    <scope>NUCLEOTIDE SEQUENCE [LARGE SCALE GENOMIC DNA]</scope>
    <source>
        <strain evidence="14 15">ATCC 29039</strain>
    </source>
</reference>
<evidence type="ECO:0000256" key="9">
    <source>
        <dbReference type="ARBA" id="ARBA00023004"/>
    </source>
</evidence>
<evidence type="ECO:0000256" key="8">
    <source>
        <dbReference type="ARBA" id="ARBA00022801"/>
    </source>
</evidence>
<dbReference type="EMBL" id="JAFIMU010000010">
    <property type="protein sequence ID" value="MBN8232284.1"/>
    <property type="molecule type" value="Genomic_DNA"/>
</dbReference>
<keyword evidence="7" id="KW-0227">DNA damage</keyword>
<comment type="caution">
    <text evidence="14">The sequence shown here is derived from an EMBL/GenBank/DDBJ whole genome shotgun (WGS) entry which is preliminary data.</text>
</comment>
<dbReference type="SMART" id="SM00987">
    <property type="entry name" value="UreE_C"/>
    <property type="match status" value="1"/>
</dbReference>
<evidence type="ECO:0000256" key="3">
    <source>
        <dbReference type="ARBA" id="ARBA00012030"/>
    </source>
</evidence>
<dbReference type="Gene3D" id="3.40.470.10">
    <property type="entry name" value="Uracil-DNA glycosylase-like domain"/>
    <property type="match status" value="1"/>
</dbReference>
<keyword evidence="9" id="KW-0408">Iron</keyword>
<dbReference type="InterPro" id="IPR051536">
    <property type="entry name" value="UDG_Type-4/5"/>
</dbReference>
<sequence length="333" mass="36006">MNDDTPDSAQELADVLQDVRRHLLWQEETAGRSLLVDAKVAAELQQQRAAASSVRSMIARTKAPEPAAAPLPPRPPAESPTRDALHAAMKQPLGAPRPLAAPPPAAPPRAPMAAPPPAPAPGMLLDVPKSTPRYNGALPGVVEGERPTLDQIRRELGDCRRCKLCTGRKNIVFGSGNPRADLVFVGEGPGENEDLQGVPFVGAAGDLLTKMIGAMGFTRNDVYIANVVKCRPPGNRNPEPDEIAACEPFLRSQLLAIQPKVIVALGKFAAQTLLRDTTPITRMRGQWREYEGIQLMPTFHPAYLLRNSAEKRKAWEDLQQVMKLFGKNPGSSA</sequence>
<keyword evidence="10" id="KW-0411">Iron-sulfur</keyword>
<dbReference type="Pfam" id="PF03167">
    <property type="entry name" value="UDG"/>
    <property type="match status" value="1"/>
</dbReference>
<dbReference type="InterPro" id="IPR036895">
    <property type="entry name" value="Uracil-DNA_glycosylase-like_sf"/>
</dbReference>
<evidence type="ECO:0000256" key="11">
    <source>
        <dbReference type="ARBA" id="ARBA00023204"/>
    </source>
</evidence>
<accession>A0ABS3DLS4</accession>
<keyword evidence="5" id="KW-0004">4Fe-4S</keyword>
<gene>
    <name evidence="14" type="ORF">JYK02_32705</name>
</gene>
<comment type="catalytic activity">
    <reaction evidence="1">
        <text>Hydrolyzes single-stranded DNA or mismatched double-stranded DNA and polynucleotides, releasing free uracil.</text>
        <dbReference type="EC" id="3.2.2.27"/>
    </reaction>
</comment>
<dbReference type="EC" id="3.2.2.27" evidence="3"/>
<feature type="domain" description="Uracil-DNA glycosylase-like" evidence="13">
    <location>
        <begin position="173"/>
        <end position="319"/>
    </location>
</feature>
<dbReference type="RefSeq" id="WP_207056807.1">
    <property type="nucleotide sequence ID" value="NZ_JAFIMU010000010.1"/>
</dbReference>
<dbReference type="CDD" id="cd10030">
    <property type="entry name" value="UDG-F4_TTUDGA_SPO1dp_like"/>
    <property type="match status" value="1"/>
</dbReference>
<feature type="compositionally biased region" description="Pro residues" evidence="12">
    <location>
        <begin position="67"/>
        <end position="78"/>
    </location>
</feature>
<evidence type="ECO:0000256" key="2">
    <source>
        <dbReference type="ARBA" id="ARBA00006521"/>
    </source>
</evidence>
<keyword evidence="15" id="KW-1185">Reference proteome</keyword>
<evidence type="ECO:0000313" key="15">
    <source>
        <dbReference type="Proteomes" id="UP000664052"/>
    </source>
</evidence>
<dbReference type="InterPro" id="IPR005122">
    <property type="entry name" value="Uracil-DNA_glycosylase-like"/>
</dbReference>
<dbReference type="InterPro" id="IPR005273">
    <property type="entry name" value="Ura-DNA_glyco_family4"/>
</dbReference>
<protein>
    <recommendedName>
        <fullName evidence="4">Type-4 uracil-DNA glycosylase</fullName>
        <ecNumber evidence="3">3.2.2.27</ecNumber>
    </recommendedName>
</protein>
<proteinExistence type="inferred from homology"/>
<keyword evidence="11" id="KW-0234">DNA repair</keyword>
<keyword evidence="8" id="KW-0378">Hydrolase</keyword>
<evidence type="ECO:0000259" key="13">
    <source>
        <dbReference type="SMART" id="SM00986"/>
    </source>
</evidence>
<evidence type="ECO:0000256" key="10">
    <source>
        <dbReference type="ARBA" id="ARBA00023014"/>
    </source>
</evidence>
<evidence type="ECO:0000256" key="12">
    <source>
        <dbReference type="SAM" id="MobiDB-lite"/>
    </source>
</evidence>
<evidence type="ECO:0000256" key="4">
    <source>
        <dbReference type="ARBA" id="ARBA00019403"/>
    </source>
</evidence>
<dbReference type="PANTHER" id="PTHR33693">
    <property type="entry name" value="TYPE-5 URACIL-DNA GLYCOSYLASE"/>
    <property type="match status" value="1"/>
</dbReference>
<dbReference type="NCBIfam" id="TIGR00758">
    <property type="entry name" value="UDG_fam4"/>
    <property type="match status" value="1"/>
</dbReference>
<dbReference type="PANTHER" id="PTHR33693:SF1">
    <property type="entry name" value="TYPE-4 URACIL-DNA GLYCOSYLASE"/>
    <property type="match status" value="1"/>
</dbReference>
<name>A0ABS3DLS4_9BACT</name>
<feature type="region of interest" description="Disordered" evidence="12">
    <location>
        <begin position="55"/>
        <end position="123"/>
    </location>
</feature>
<evidence type="ECO:0000256" key="6">
    <source>
        <dbReference type="ARBA" id="ARBA00022723"/>
    </source>
</evidence>
<organism evidence="14 15">
    <name type="scientific">Corallococcus macrosporus</name>
    <dbReference type="NCBI Taxonomy" id="35"/>
    <lineage>
        <taxon>Bacteria</taxon>
        <taxon>Pseudomonadati</taxon>
        <taxon>Myxococcota</taxon>
        <taxon>Myxococcia</taxon>
        <taxon>Myxococcales</taxon>
        <taxon>Cystobacterineae</taxon>
        <taxon>Myxococcaceae</taxon>
        <taxon>Corallococcus</taxon>
    </lineage>
</organism>
<evidence type="ECO:0000256" key="1">
    <source>
        <dbReference type="ARBA" id="ARBA00001400"/>
    </source>
</evidence>
<feature type="compositionally biased region" description="Pro residues" evidence="12">
    <location>
        <begin position="99"/>
        <end position="120"/>
    </location>
</feature>
<dbReference type="SUPFAM" id="SSF52141">
    <property type="entry name" value="Uracil-DNA glycosylase-like"/>
    <property type="match status" value="1"/>
</dbReference>